<reference evidence="1 2" key="1">
    <citation type="submission" date="2022-11" db="EMBL/GenBank/DDBJ databases">
        <title>Minimal conservation of predation-associated metabolite biosynthetic gene clusters underscores biosynthetic potential of Myxococcota including descriptions for ten novel species: Archangium lansinium sp. nov., Myxococcus landrumus sp. nov., Nannocystis bai.</title>
        <authorList>
            <person name="Ahearne A."/>
            <person name="Stevens C."/>
            <person name="Dowd S."/>
        </authorList>
    </citation>
    <scope>NUCLEOTIDE SEQUENCE [LARGE SCALE GENOMIC DNA]</scope>
    <source>
        <strain evidence="1 2">NCELM</strain>
    </source>
</reference>
<proteinExistence type="predicted"/>
<evidence type="ECO:0008006" key="3">
    <source>
        <dbReference type="Google" id="ProtNLM"/>
    </source>
</evidence>
<accession>A0ABT5BMB8</accession>
<evidence type="ECO:0000313" key="1">
    <source>
        <dbReference type="EMBL" id="MDC0675317.1"/>
    </source>
</evidence>
<evidence type="ECO:0000313" key="2">
    <source>
        <dbReference type="Proteomes" id="UP001217838"/>
    </source>
</evidence>
<protein>
    <recommendedName>
        <fullName evidence="3">HEXXH motif-containing protein</fullName>
    </recommendedName>
</protein>
<dbReference type="RefSeq" id="WP_272010280.1">
    <property type="nucleotide sequence ID" value="NZ_JAQNDN010000027.1"/>
</dbReference>
<sequence length="245" mass="27204">MAKESLSIGLTNAGPDDLEVLSGSISLLDAVTPLLWRSALAHVGWLCFVDEPMAFTGGTTAQIQNAVFVAADFRRSHMRLAYHLFHEAMHQKFIELAQTHSLLSPGYDYPSLVENPWNGHVARYVRWDLDRSLTVAHVYLALAVFYGKLGVLLRDGGLARVWAVEGEPQEAFRMAIARSRFILDQLSGHRDMLGVAGCAFLHWMQGLAVRLAPDVSARPFRRFVEHGARQEDPVLTALLRAEVAS</sequence>
<dbReference type="Proteomes" id="UP001217838">
    <property type="component" value="Unassembled WGS sequence"/>
</dbReference>
<gene>
    <name evidence="1" type="ORF">POL58_46675</name>
</gene>
<dbReference type="EMBL" id="JAQNDN010000027">
    <property type="protein sequence ID" value="MDC0675317.1"/>
    <property type="molecule type" value="Genomic_DNA"/>
</dbReference>
<keyword evidence="2" id="KW-1185">Reference proteome</keyword>
<comment type="caution">
    <text evidence="1">The sequence shown here is derived from an EMBL/GenBank/DDBJ whole genome shotgun (WGS) entry which is preliminary data.</text>
</comment>
<name>A0ABT5BMB8_9BACT</name>
<organism evidence="1 2">
    <name type="scientific">Nannocystis radixulma</name>
    <dbReference type="NCBI Taxonomy" id="2995305"/>
    <lineage>
        <taxon>Bacteria</taxon>
        <taxon>Pseudomonadati</taxon>
        <taxon>Myxococcota</taxon>
        <taxon>Polyangia</taxon>
        <taxon>Nannocystales</taxon>
        <taxon>Nannocystaceae</taxon>
        <taxon>Nannocystis</taxon>
    </lineage>
</organism>